<accession>A0ABX5SK18</accession>
<sequence length="122" mass="13795">MLAQARNDNQKTVMGILSLLPGLRELSHLNAEIAWYNGNDARCLYVWQDGAQLQGVLGVEFLSEDIVLIRHVALTPESRTATNYFAMLSEFQNQNQTAFIMGTLDNQKLINKWRKSTSQPIV</sequence>
<proteinExistence type="predicted"/>
<evidence type="ECO:0000313" key="2">
    <source>
        <dbReference type="Proteomes" id="UP000295756"/>
    </source>
</evidence>
<dbReference type="RefSeq" id="WP_013104008.1">
    <property type="nucleotide sequence ID" value="NZ_CP037939.1"/>
</dbReference>
<evidence type="ECO:0000313" key="1">
    <source>
        <dbReference type="EMBL" id="QBR47715.1"/>
    </source>
</evidence>
<dbReference type="Proteomes" id="UP000295756">
    <property type="component" value="Chromosome"/>
</dbReference>
<protein>
    <submittedName>
        <fullName evidence="1">Riboflavin biosynthesis protein RibT</fullName>
    </submittedName>
</protein>
<reference evidence="1 2" key="1">
    <citation type="submission" date="2019-03" db="EMBL/GenBank/DDBJ databases">
        <title>Complete Genome Sequence of Leuconostoc kimchii strain NKJ218 Isolated from Homemade Kimchi.</title>
        <authorList>
            <person name="Jung J.Y."/>
            <person name="Jin H.M."/>
            <person name="Jung J.-W."/>
            <person name="Lee S.-Y."/>
            <person name="Ryu B.-G."/>
            <person name="Han S.-S."/>
            <person name="Kang H.K."/>
            <person name="Choi H.W."/>
            <person name="Chung E.J."/>
            <person name="Choi K.-M."/>
        </authorList>
    </citation>
    <scope>NUCLEOTIDE SEQUENCE [LARGE SCALE GENOMIC DNA]</scope>
    <source>
        <strain evidence="1 2">NKJ218</strain>
    </source>
</reference>
<name>A0ABX5SK18_9LACO</name>
<gene>
    <name evidence="1" type="ORF">EW139_06105</name>
</gene>
<keyword evidence="2" id="KW-1185">Reference proteome</keyword>
<organism evidence="1 2">
    <name type="scientific">Leuconostoc kimchii</name>
    <dbReference type="NCBI Taxonomy" id="136609"/>
    <lineage>
        <taxon>Bacteria</taxon>
        <taxon>Bacillati</taxon>
        <taxon>Bacillota</taxon>
        <taxon>Bacilli</taxon>
        <taxon>Lactobacillales</taxon>
        <taxon>Lactobacillaceae</taxon>
        <taxon>Leuconostoc</taxon>
    </lineage>
</organism>
<dbReference type="EMBL" id="CP037939">
    <property type="protein sequence ID" value="QBR47715.1"/>
    <property type="molecule type" value="Genomic_DNA"/>
</dbReference>